<accession>A0ABN4AXD0</accession>
<feature type="signal peptide" evidence="1">
    <location>
        <begin position="1"/>
        <end position="21"/>
    </location>
</feature>
<reference evidence="2 3" key="1">
    <citation type="journal article" date="2012" name="Vet. Microbiol.">
        <title>Comparative genomic analyses of the Taylorellae.</title>
        <authorList>
            <person name="Hauser H."/>
            <person name="Richter D.C."/>
            <person name="van Tonder A."/>
            <person name="Clark L."/>
            <person name="Preston A."/>
        </authorList>
    </citation>
    <scope>NUCLEOTIDE SEQUENCE [LARGE SCALE GENOMIC DNA]</scope>
    <source>
        <strain evidence="2 3">ATCC 35865</strain>
    </source>
</reference>
<gene>
    <name evidence="2" type="ORF">KUI_0129</name>
</gene>
<evidence type="ECO:0000313" key="2">
    <source>
        <dbReference type="EMBL" id="AFN35230.1"/>
    </source>
</evidence>
<feature type="chain" id="PRO_5046100099" evidence="1">
    <location>
        <begin position="22"/>
        <end position="135"/>
    </location>
</feature>
<evidence type="ECO:0000313" key="3">
    <source>
        <dbReference type="Proteomes" id="UP000003121"/>
    </source>
</evidence>
<dbReference type="Proteomes" id="UP000003121">
    <property type="component" value="Chromosome"/>
</dbReference>
<organism evidence="2 3">
    <name type="scientific">Taylorella equigenitalis ATCC 35865</name>
    <dbReference type="NCBI Taxonomy" id="743973"/>
    <lineage>
        <taxon>Bacteria</taxon>
        <taxon>Pseudomonadati</taxon>
        <taxon>Pseudomonadota</taxon>
        <taxon>Betaproteobacteria</taxon>
        <taxon>Burkholderiales</taxon>
        <taxon>Alcaligenaceae</taxon>
        <taxon>Taylorella</taxon>
    </lineage>
</organism>
<evidence type="ECO:0000256" key="1">
    <source>
        <dbReference type="SAM" id="SignalP"/>
    </source>
</evidence>
<proteinExistence type="predicted"/>
<sequence>MKLNKIFLMLLFSFLSTSSYSSTKENKRLWDDLRSFAFASCLATQENKFLSQEGWIWANNINEGNVEFDLDNVLYPINEFVDKYLKEPGAYYIGFYEHSEDHTKTLQVATCFEFINKPSTEKFLRNIYKKVLKSR</sequence>
<dbReference type="EMBL" id="CP003264">
    <property type="protein sequence ID" value="AFN35230.1"/>
    <property type="molecule type" value="Genomic_DNA"/>
</dbReference>
<protein>
    <submittedName>
        <fullName evidence="2">Exported protein</fullName>
    </submittedName>
</protein>
<dbReference type="RefSeq" id="WP_014840049.1">
    <property type="nucleotide sequence ID" value="NC_018108.1"/>
</dbReference>
<name>A0ABN4AXD0_9BURK</name>
<keyword evidence="3" id="KW-1185">Reference proteome</keyword>
<keyword evidence="1" id="KW-0732">Signal</keyword>